<feature type="transmembrane region" description="Helical" evidence="1">
    <location>
        <begin position="175"/>
        <end position="193"/>
    </location>
</feature>
<keyword evidence="1" id="KW-0812">Transmembrane</keyword>
<feature type="transmembrane region" description="Helical" evidence="1">
    <location>
        <begin position="213"/>
        <end position="233"/>
    </location>
</feature>
<dbReference type="EMBL" id="CACSIO010000060">
    <property type="protein sequence ID" value="CAA0124431.1"/>
    <property type="molecule type" value="Genomic_DNA"/>
</dbReference>
<reference evidence="2 3" key="1">
    <citation type="submission" date="2019-11" db="EMBL/GenBank/DDBJ databases">
        <authorList>
            <person name="Holert J."/>
        </authorList>
    </citation>
    <scope>NUCLEOTIDE SEQUENCE [LARGE SCALE GENOMIC DNA]</scope>
    <source>
        <strain evidence="2">SB11_3</strain>
    </source>
</reference>
<sequence length="281" mass="31306">MDIDQAPSNIKKNSDDLSSGVLSACRSSIVTYLSATRFIFSLDRVSYLATVVYLLMSSFLVFLTSIIPIKIILLLPAQQALPGVVARWCPEKETFILFLCALSIVLIALTVFVKRLADRNINRKLRKIEASAQIFSRFKKRKKIRQEIKNNFSITTGMISTVIYMGVLLVVYPELSVFLLSFACTLAVVLLLLQRCKVLDIPTIKSNQLKQSLAKAVLMSAVFFTVYDNVFSVSTHDHLVIILGIIMVRQISGSFLNVFGGLVSIRKSTLIRDDSTGEKTA</sequence>
<keyword evidence="1" id="KW-0472">Membrane</keyword>
<accession>A0A5S9QWJ2</accession>
<dbReference type="AlphaFoldDB" id="A0A5S9QWJ2"/>
<gene>
    <name evidence="2" type="ORF">OPDIPICF_03106</name>
</gene>
<organism evidence="2 3">
    <name type="scientific">BD1-7 clade bacterium</name>
    <dbReference type="NCBI Taxonomy" id="2029982"/>
    <lineage>
        <taxon>Bacteria</taxon>
        <taxon>Pseudomonadati</taxon>
        <taxon>Pseudomonadota</taxon>
        <taxon>Gammaproteobacteria</taxon>
        <taxon>Cellvibrionales</taxon>
        <taxon>Spongiibacteraceae</taxon>
        <taxon>BD1-7 clade</taxon>
    </lineage>
</organism>
<feature type="transmembrane region" description="Helical" evidence="1">
    <location>
        <begin position="239"/>
        <end position="263"/>
    </location>
</feature>
<dbReference type="OrthoDB" id="9933701at2"/>
<evidence type="ECO:0000256" key="1">
    <source>
        <dbReference type="SAM" id="Phobius"/>
    </source>
</evidence>
<proteinExistence type="predicted"/>
<evidence type="ECO:0000313" key="2">
    <source>
        <dbReference type="EMBL" id="CAA0124431.1"/>
    </source>
</evidence>
<name>A0A5S9QWJ2_9GAMM</name>
<feature type="transmembrane region" description="Helical" evidence="1">
    <location>
        <begin position="95"/>
        <end position="117"/>
    </location>
</feature>
<feature type="transmembrane region" description="Helical" evidence="1">
    <location>
        <begin position="150"/>
        <end position="169"/>
    </location>
</feature>
<keyword evidence="3" id="KW-1185">Reference proteome</keyword>
<keyword evidence="1" id="KW-1133">Transmembrane helix</keyword>
<evidence type="ECO:0000313" key="3">
    <source>
        <dbReference type="Proteomes" id="UP000441399"/>
    </source>
</evidence>
<protein>
    <submittedName>
        <fullName evidence="2">Uncharacterized protein</fullName>
    </submittedName>
</protein>
<dbReference type="Proteomes" id="UP000441399">
    <property type="component" value="Unassembled WGS sequence"/>
</dbReference>
<feature type="transmembrane region" description="Helical" evidence="1">
    <location>
        <begin position="52"/>
        <end position="75"/>
    </location>
</feature>